<feature type="binding site" evidence="5">
    <location>
        <position position="13"/>
    </location>
    <ligand>
        <name>[4Fe-4S] cluster</name>
        <dbReference type="ChEBI" id="CHEBI:49883"/>
    </ligand>
</feature>
<feature type="binding site" evidence="5">
    <location>
        <position position="229"/>
    </location>
    <ligand>
        <name>(2E)-4-hydroxy-3-methylbut-2-enyl diphosphate</name>
        <dbReference type="ChEBI" id="CHEBI:128753"/>
    </ligand>
</feature>
<feature type="binding site" evidence="5">
    <location>
        <position position="130"/>
    </location>
    <ligand>
        <name>isopentenyl diphosphate</name>
        <dbReference type="ChEBI" id="CHEBI:128769"/>
    </ligand>
</feature>
<feature type="binding site" evidence="5">
    <location>
        <position position="229"/>
    </location>
    <ligand>
        <name>dimethylallyl diphosphate</name>
        <dbReference type="ChEBI" id="CHEBI:57623"/>
    </ligand>
</feature>
<keyword evidence="5" id="KW-0560">Oxidoreductase</keyword>
<evidence type="ECO:0000256" key="2">
    <source>
        <dbReference type="ARBA" id="ARBA00022723"/>
    </source>
</evidence>
<gene>
    <name evidence="5" type="primary">ispH</name>
    <name evidence="6" type="ORF">A2Z21_04900</name>
</gene>
<feature type="binding site" evidence="5">
    <location>
        <position position="173"/>
    </location>
    <ligand>
        <name>(2E)-4-hydroxy-3-methylbut-2-enyl diphosphate</name>
        <dbReference type="ChEBI" id="CHEBI:128753"/>
    </ligand>
</feature>
<comment type="cofactor">
    <cofactor evidence="5">
        <name>[4Fe-4S] cluster</name>
        <dbReference type="ChEBI" id="CHEBI:49883"/>
    </cofactor>
    <text evidence="5">Binds 1 [4Fe-4S] cluster per subunit.</text>
</comment>
<evidence type="ECO:0000313" key="6">
    <source>
        <dbReference type="EMBL" id="OGF53186.1"/>
    </source>
</evidence>
<comment type="catalytic activity">
    <reaction evidence="5">
        <text>isopentenyl diphosphate + 2 oxidized [2Fe-2S]-[ferredoxin] + H2O = (2E)-4-hydroxy-3-methylbut-2-enyl diphosphate + 2 reduced [2Fe-2S]-[ferredoxin] + 2 H(+)</text>
        <dbReference type="Rhea" id="RHEA:24488"/>
        <dbReference type="Rhea" id="RHEA-COMP:10000"/>
        <dbReference type="Rhea" id="RHEA-COMP:10001"/>
        <dbReference type="ChEBI" id="CHEBI:15377"/>
        <dbReference type="ChEBI" id="CHEBI:15378"/>
        <dbReference type="ChEBI" id="CHEBI:33737"/>
        <dbReference type="ChEBI" id="CHEBI:33738"/>
        <dbReference type="ChEBI" id="CHEBI:128753"/>
        <dbReference type="ChEBI" id="CHEBI:128769"/>
        <dbReference type="EC" id="1.17.7.4"/>
    </reaction>
</comment>
<feature type="binding site" evidence="5">
    <location>
        <position position="272"/>
    </location>
    <ligand>
        <name>dimethylallyl diphosphate</name>
        <dbReference type="ChEBI" id="CHEBI:57623"/>
    </ligand>
</feature>
<keyword evidence="5" id="KW-0414">Isoprene biosynthesis</keyword>
<keyword evidence="3 5" id="KW-0408">Iron</keyword>
<dbReference type="CDD" id="cd13944">
    <property type="entry name" value="lytB_ispH"/>
    <property type="match status" value="1"/>
</dbReference>
<feature type="binding site" evidence="5">
    <location>
        <position position="42"/>
    </location>
    <ligand>
        <name>isopentenyl diphosphate</name>
        <dbReference type="ChEBI" id="CHEBI:128769"/>
    </ligand>
</feature>
<feature type="binding site" evidence="5">
    <location>
        <position position="130"/>
    </location>
    <ligand>
        <name>dimethylallyl diphosphate</name>
        <dbReference type="ChEBI" id="CHEBI:57623"/>
    </ligand>
</feature>
<feature type="binding site" evidence="5">
    <location>
        <position position="231"/>
    </location>
    <ligand>
        <name>dimethylallyl diphosphate</name>
        <dbReference type="ChEBI" id="CHEBI:57623"/>
    </ligand>
</feature>
<feature type="binding site" evidence="5">
    <location>
        <position position="272"/>
    </location>
    <ligand>
        <name>(2E)-4-hydroxy-3-methylbut-2-enyl diphosphate</name>
        <dbReference type="ChEBI" id="CHEBI:128753"/>
    </ligand>
</feature>
<feature type="active site" description="Proton donor" evidence="5">
    <location>
        <position position="132"/>
    </location>
</feature>
<dbReference type="GO" id="GO:0046872">
    <property type="term" value="F:metal ion binding"/>
    <property type="evidence" value="ECO:0007669"/>
    <property type="project" value="UniProtKB-KW"/>
</dbReference>
<keyword evidence="1 5" id="KW-0004">4Fe-4S</keyword>
<accession>A0A1F5UPV0</accession>
<dbReference type="GO" id="GO:0051745">
    <property type="term" value="F:4-hydroxy-3-methylbut-2-enyl diphosphate reductase activity"/>
    <property type="evidence" value="ECO:0007669"/>
    <property type="project" value="UniProtKB-UniRule"/>
</dbReference>
<dbReference type="PANTHER" id="PTHR30426:SF0">
    <property type="entry name" value="4-HYDROXY-3-METHYLBUT-2-ENYL DIPHOSPHATE REDUCTASE"/>
    <property type="match status" value="1"/>
</dbReference>
<evidence type="ECO:0000256" key="4">
    <source>
        <dbReference type="ARBA" id="ARBA00023014"/>
    </source>
</evidence>
<dbReference type="EC" id="1.17.7.4" evidence="5"/>
<evidence type="ECO:0000313" key="7">
    <source>
        <dbReference type="Proteomes" id="UP000179157"/>
    </source>
</evidence>
<feature type="binding site" evidence="5">
    <location>
        <position position="80"/>
    </location>
    <ligand>
        <name>isopentenyl diphosphate</name>
        <dbReference type="ChEBI" id="CHEBI:128769"/>
    </ligand>
</feature>
<dbReference type="NCBIfam" id="NF002187">
    <property type="entry name" value="PRK01045.1-1"/>
    <property type="match status" value="1"/>
</dbReference>
<dbReference type="Gene3D" id="3.40.50.11270">
    <property type="match status" value="1"/>
</dbReference>
<comment type="function">
    <text evidence="5">Catalyzes the conversion of 1-hydroxy-2-methyl-2-(E)-butenyl 4-diphosphate (HMBPP) into a mixture of isopentenyl diphosphate (IPP) and dimethylallyl diphosphate (DMAPP). Acts in the terminal step of the DOXP/MEP pathway for isoprenoid precursor biosynthesis.</text>
</comment>
<feature type="binding site" evidence="5">
    <location>
        <position position="102"/>
    </location>
    <ligand>
        <name>[4Fe-4S] cluster</name>
        <dbReference type="ChEBI" id="CHEBI:49883"/>
    </ligand>
</feature>
<dbReference type="GO" id="GO:0016114">
    <property type="term" value="P:terpenoid biosynthetic process"/>
    <property type="evidence" value="ECO:0007669"/>
    <property type="project" value="UniProtKB-UniRule"/>
</dbReference>
<keyword evidence="4 5" id="KW-0411">Iron-sulfur</keyword>
<keyword evidence="2 5" id="KW-0479">Metal-binding</keyword>
<protein>
    <recommendedName>
        <fullName evidence="5">4-hydroxy-3-methylbut-2-enyl diphosphate reductase</fullName>
        <shortName evidence="5">HMBPP reductase</shortName>
        <ecNumber evidence="5">1.17.7.4</ecNumber>
    </recommendedName>
</protein>
<organism evidence="6 7">
    <name type="scientific">Fraserbacteria sp. (strain RBG_16_55_9)</name>
    <dbReference type="NCBI Taxonomy" id="1817864"/>
    <lineage>
        <taxon>Bacteria</taxon>
        <taxon>Candidatus Fraseribacteriota</taxon>
    </lineage>
</organism>
<dbReference type="PANTHER" id="PTHR30426">
    <property type="entry name" value="4-HYDROXY-3-METHYLBUT-2-ENYL DIPHOSPHATE REDUCTASE"/>
    <property type="match status" value="1"/>
</dbReference>
<comment type="similarity">
    <text evidence="5">Belongs to the IspH family.</text>
</comment>
<dbReference type="HAMAP" id="MF_00191">
    <property type="entry name" value="IspH"/>
    <property type="match status" value="1"/>
</dbReference>
<name>A0A1F5UPV0_FRAXR</name>
<dbReference type="AlphaFoldDB" id="A0A1F5UPV0"/>
<dbReference type="Pfam" id="PF02401">
    <property type="entry name" value="LYTB"/>
    <property type="match status" value="1"/>
</dbReference>
<evidence type="ECO:0000256" key="1">
    <source>
        <dbReference type="ARBA" id="ARBA00022485"/>
    </source>
</evidence>
<feature type="binding site" evidence="5">
    <location>
        <position position="231"/>
    </location>
    <ligand>
        <name>isopentenyl diphosphate</name>
        <dbReference type="ChEBI" id="CHEBI:128769"/>
    </ligand>
</feature>
<dbReference type="STRING" id="1817864.A2Z21_04900"/>
<feature type="binding site" evidence="5">
    <location>
        <position position="229"/>
    </location>
    <ligand>
        <name>isopentenyl diphosphate</name>
        <dbReference type="ChEBI" id="CHEBI:128769"/>
    </ligand>
</feature>
<comment type="catalytic activity">
    <reaction evidence="5">
        <text>dimethylallyl diphosphate + 2 oxidized [2Fe-2S]-[ferredoxin] + H2O = (2E)-4-hydroxy-3-methylbut-2-enyl diphosphate + 2 reduced [2Fe-2S]-[ferredoxin] + 2 H(+)</text>
        <dbReference type="Rhea" id="RHEA:24825"/>
        <dbReference type="Rhea" id="RHEA-COMP:10000"/>
        <dbReference type="Rhea" id="RHEA-COMP:10001"/>
        <dbReference type="ChEBI" id="CHEBI:15377"/>
        <dbReference type="ChEBI" id="CHEBI:15378"/>
        <dbReference type="ChEBI" id="CHEBI:33737"/>
        <dbReference type="ChEBI" id="CHEBI:33738"/>
        <dbReference type="ChEBI" id="CHEBI:57623"/>
        <dbReference type="ChEBI" id="CHEBI:128753"/>
        <dbReference type="EC" id="1.17.7.4"/>
    </reaction>
</comment>
<feature type="binding site" evidence="5">
    <location>
        <position position="80"/>
    </location>
    <ligand>
        <name>dimethylallyl diphosphate</name>
        <dbReference type="ChEBI" id="CHEBI:57623"/>
    </ligand>
</feature>
<dbReference type="Gene3D" id="3.40.1010.20">
    <property type="entry name" value="4-hydroxy-3-methylbut-2-enyl diphosphate reductase, catalytic domain"/>
    <property type="match status" value="2"/>
</dbReference>
<reference evidence="6 7" key="1">
    <citation type="journal article" date="2016" name="Nat. Commun.">
        <title>Thousands of microbial genomes shed light on interconnected biogeochemical processes in an aquifer system.</title>
        <authorList>
            <person name="Anantharaman K."/>
            <person name="Brown C.T."/>
            <person name="Hug L.A."/>
            <person name="Sharon I."/>
            <person name="Castelle C.J."/>
            <person name="Probst A.J."/>
            <person name="Thomas B.C."/>
            <person name="Singh A."/>
            <person name="Wilkins M.J."/>
            <person name="Karaoz U."/>
            <person name="Brodie E.L."/>
            <person name="Williams K.H."/>
            <person name="Hubbard S.S."/>
            <person name="Banfield J.F."/>
        </authorList>
    </citation>
    <scope>NUCLEOTIDE SEQUENCE [LARGE SCALE GENOMIC DNA]</scope>
    <source>
        <strain evidence="7">RBG_16_55_9</strain>
    </source>
</reference>
<comment type="caution">
    <text evidence="6">The sequence shown here is derived from an EMBL/GenBank/DDBJ whole genome shotgun (WGS) entry which is preliminary data.</text>
</comment>
<feature type="binding site" evidence="5">
    <location>
        <position position="230"/>
    </location>
    <ligand>
        <name>isopentenyl diphosphate</name>
        <dbReference type="ChEBI" id="CHEBI:128769"/>
    </ligand>
</feature>
<dbReference type="EMBL" id="MFGX01000112">
    <property type="protein sequence ID" value="OGF53186.1"/>
    <property type="molecule type" value="Genomic_DNA"/>
</dbReference>
<dbReference type="Proteomes" id="UP000179157">
    <property type="component" value="Unassembled WGS sequence"/>
</dbReference>
<feature type="binding site" evidence="5">
    <location>
        <position position="42"/>
    </location>
    <ligand>
        <name>dimethylallyl diphosphate</name>
        <dbReference type="ChEBI" id="CHEBI:57623"/>
    </ligand>
</feature>
<dbReference type="NCBIfam" id="TIGR00216">
    <property type="entry name" value="ispH_lytB"/>
    <property type="match status" value="1"/>
</dbReference>
<feature type="binding site" evidence="5">
    <location>
        <position position="230"/>
    </location>
    <ligand>
        <name>dimethylallyl diphosphate</name>
        <dbReference type="ChEBI" id="CHEBI:57623"/>
    </ligand>
</feature>
<dbReference type="GO" id="GO:0051539">
    <property type="term" value="F:4 iron, 4 sulfur cluster binding"/>
    <property type="evidence" value="ECO:0007669"/>
    <property type="project" value="UniProtKB-UniRule"/>
</dbReference>
<feature type="binding site" evidence="5">
    <location>
        <position position="201"/>
    </location>
    <ligand>
        <name>[4Fe-4S] cluster</name>
        <dbReference type="ChEBI" id="CHEBI:49883"/>
    </ligand>
</feature>
<dbReference type="UniPathway" id="UPA00059">
    <property type="reaction ID" value="UER00105"/>
</dbReference>
<comment type="pathway">
    <text evidence="5">Isoprenoid biosynthesis; isopentenyl diphosphate biosynthesis via DXP pathway; isopentenyl diphosphate from 1-deoxy-D-xylulose 5-phosphate: step 6/6.</text>
</comment>
<feature type="binding site" evidence="5">
    <location>
        <position position="272"/>
    </location>
    <ligand>
        <name>isopentenyl diphosphate</name>
        <dbReference type="ChEBI" id="CHEBI:128769"/>
    </ligand>
</feature>
<dbReference type="InterPro" id="IPR003451">
    <property type="entry name" value="LytB/IspH"/>
</dbReference>
<feature type="binding site" evidence="5">
    <location>
        <position position="231"/>
    </location>
    <ligand>
        <name>(2E)-4-hydroxy-3-methylbut-2-enyl diphosphate</name>
        <dbReference type="ChEBI" id="CHEBI:128753"/>
    </ligand>
</feature>
<comment type="pathway">
    <text evidence="5">Isoprenoid biosynthesis; dimethylallyl diphosphate biosynthesis; dimethylallyl diphosphate from (2E)-4-hydroxy-3-methylbutenyl diphosphate: step 1/1.</text>
</comment>
<feature type="binding site" evidence="5">
    <location>
        <position position="80"/>
    </location>
    <ligand>
        <name>(2E)-4-hydroxy-3-methylbut-2-enyl diphosphate</name>
        <dbReference type="ChEBI" id="CHEBI:128753"/>
    </ligand>
</feature>
<dbReference type="GO" id="GO:0019288">
    <property type="term" value="P:isopentenyl diphosphate biosynthetic process, methylerythritol 4-phosphate pathway"/>
    <property type="evidence" value="ECO:0007669"/>
    <property type="project" value="UniProtKB-UniRule"/>
</dbReference>
<sequence length="292" mass="32309">MIEILRAKSAGFCFGVERILEMAEELLAEKNGPVYCLGELIHNPQEVERIQKMGMKFIQDPSELPKLDHGGWGRVLIRAHGVAPRVKEAIKARGYEIADGTCPLVTIPHRFARDLVTDGYRLVIMGHREHPEIQGILGEVEGAGGRADVVSGIEEIGQLSLKASDRVGLISQTTHPYPKFAELISSVLEKVLEVRAYNTICYATFERQDAIRELAPQVDVVIVVGGHQSSNTNRLVEIASEYTSCYHVEEASELMAEWFQGVRRVGISAGASTPERAIREVCHRIRTLVGES</sequence>
<feature type="binding site" evidence="5">
    <location>
        <position position="130"/>
    </location>
    <ligand>
        <name>(2E)-4-hydroxy-3-methylbut-2-enyl diphosphate</name>
        <dbReference type="ChEBI" id="CHEBI:128753"/>
    </ligand>
</feature>
<evidence type="ECO:0000256" key="3">
    <source>
        <dbReference type="ARBA" id="ARBA00023004"/>
    </source>
</evidence>
<dbReference type="UniPathway" id="UPA00056">
    <property type="reaction ID" value="UER00097"/>
</dbReference>
<evidence type="ECO:0000256" key="5">
    <source>
        <dbReference type="HAMAP-Rule" id="MF_00191"/>
    </source>
</evidence>
<feature type="binding site" evidence="5">
    <location>
        <position position="230"/>
    </location>
    <ligand>
        <name>(2E)-4-hydroxy-3-methylbut-2-enyl diphosphate</name>
        <dbReference type="ChEBI" id="CHEBI:128753"/>
    </ligand>
</feature>
<proteinExistence type="inferred from homology"/>
<feature type="binding site" evidence="5">
    <location>
        <position position="42"/>
    </location>
    <ligand>
        <name>(2E)-4-hydroxy-3-methylbut-2-enyl diphosphate</name>
        <dbReference type="ChEBI" id="CHEBI:128753"/>
    </ligand>
</feature>
<dbReference type="GO" id="GO:0050992">
    <property type="term" value="P:dimethylallyl diphosphate biosynthetic process"/>
    <property type="evidence" value="ECO:0007669"/>
    <property type="project" value="UniProtKB-UniRule"/>
</dbReference>